<proteinExistence type="predicted"/>
<accession>A0A914BMD6</accession>
<feature type="region of interest" description="Disordered" evidence="1">
    <location>
        <begin position="279"/>
        <end position="330"/>
    </location>
</feature>
<feature type="compositionally biased region" description="Low complexity" evidence="1">
    <location>
        <begin position="285"/>
        <end position="296"/>
    </location>
</feature>
<feature type="region of interest" description="Disordered" evidence="1">
    <location>
        <begin position="1"/>
        <end position="32"/>
    </location>
</feature>
<organism evidence="2 3">
    <name type="scientific">Patiria miniata</name>
    <name type="common">Bat star</name>
    <name type="synonym">Asterina miniata</name>
    <dbReference type="NCBI Taxonomy" id="46514"/>
    <lineage>
        <taxon>Eukaryota</taxon>
        <taxon>Metazoa</taxon>
        <taxon>Echinodermata</taxon>
        <taxon>Eleutherozoa</taxon>
        <taxon>Asterozoa</taxon>
        <taxon>Asteroidea</taxon>
        <taxon>Valvatacea</taxon>
        <taxon>Valvatida</taxon>
        <taxon>Asterinidae</taxon>
        <taxon>Patiria</taxon>
    </lineage>
</organism>
<feature type="compositionally biased region" description="Polar residues" evidence="1">
    <location>
        <begin position="185"/>
        <end position="195"/>
    </location>
</feature>
<evidence type="ECO:0000256" key="1">
    <source>
        <dbReference type="SAM" id="MobiDB-lite"/>
    </source>
</evidence>
<reference evidence="2" key="1">
    <citation type="submission" date="2022-11" db="UniProtKB">
        <authorList>
            <consortium name="EnsemblMetazoa"/>
        </authorList>
    </citation>
    <scope>IDENTIFICATION</scope>
</reference>
<protein>
    <submittedName>
        <fullName evidence="2">Uncharacterized protein</fullName>
    </submittedName>
</protein>
<feature type="region of interest" description="Disordered" evidence="1">
    <location>
        <begin position="353"/>
        <end position="379"/>
    </location>
</feature>
<sequence length="464" mass="51032">MDAEKHCASLRNNRGFTARQLDRRSEQARQLNSGEQKLLKTTLGRLESKEKKSVKLLRRTTEDLKKTLHELNMAGNSVKVWMDLEARNATNGGCHLRSTFANVDENGGKAGLSEYSRYRLPRISSAAPNRRRGNDVLTAKGAGPRRYSENDLTLASQLLQLKLKNDVPSSESDSESVDKARGLGYTSTPPGSNSPKILGDKFPGKHAWIGGVYKTDSPRDSPQGSPRDSPRNSPKLFHRTPDILHRSVSTESLGLKSLSNASLSEISVDVTVLPDSPIEQHKCLSSPRSPQSPFSSVKSQAADEGNIRTGDRPDTPAYIPRPPPSPRIPIPNIKISQSSRMQPVLELADADSLVPTSPLNHPSPSWPSASSPASEWRAEKPLRDARRKVLLNLPATFAALSRRRHSSPESQDEAVKICRERFSEMLDKRRASEQTELQAKVKEFLEKTISSSSSNSSSEPAIDG</sequence>
<dbReference type="GeneID" id="119745279"/>
<evidence type="ECO:0000313" key="3">
    <source>
        <dbReference type="Proteomes" id="UP000887568"/>
    </source>
</evidence>
<dbReference type="Proteomes" id="UP000887568">
    <property type="component" value="Unplaced"/>
</dbReference>
<dbReference type="EnsemblMetazoa" id="XM_038221520.1">
    <property type="protein sequence ID" value="XP_038077448.1"/>
    <property type="gene ID" value="LOC119745279"/>
</dbReference>
<feature type="compositionally biased region" description="Pro residues" evidence="1">
    <location>
        <begin position="319"/>
        <end position="329"/>
    </location>
</feature>
<dbReference type="AlphaFoldDB" id="A0A914BMD6"/>
<keyword evidence="3" id="KW-1185">Reference proteome</keyword>
<name>A0A914BMD6_PATMI</name>
<feature type="compositionally biased region" description="Low complexity" evidence="1">
    <location>
        <begin position="362"/>
        <end position="374"/>
    </location>
</feature>
<feature type="region of interest" description="Disordered" evidence="1">
    <location>
        <begin position="125"/>
        <end position="148"/>
    </location>
</feature>
<dbReference type="RefSeq" id="XP_038077448.1">
    <property type="nucleotide sequence ID" value="XM_038221520.1"/>
</dbReference>
<evidence type="ECO:0000313" key="2">
    <source>
        <dbReference type="EnsemblMetazoa" id="XP_038077448.1"/>
    </source>
</evidence>
<feature type="region of interest" description="Disordered" evidence="1">
    <location>
        <begin position="165"/>
        <end position="243"/>
    </location>
</feature>
<feature type="compositionally biased region" description="Basic and acidic residues" evidence="1">
    <location>
        <begin position="305"/>
        <end position="314"/>
    </location>
</feature>